<name>A0A157P0K5_9BORD</name>
<dbReference type="UniPathway" id="UPA00094"/>
<evidence type="ECO:0000256" key="10">
    <source>
        <dbReference type="SAM" id="MobiDB-lite"/>
    </source>
</evidence>
<feature type="domain" description="Lipoyl-binding" evidence="11">
    <location>
        <begin position="69"/>
        <end position="153"/>
    </location>
</feature>
<dbReference type="RefSeq" id="WP_066411379.1">
    <property type="nucleotide sequence ID" value="NZ_FKBS01000014.1"/>
</dbReference>
<dbReference type="GO" id="GO:0006633">
    <property type="term" value="P:fatty acid biosynthetic process"/>
    <property type="evidence" value="ECO:0007669"/>
    <property type="project" value="UniProtKB-UniPathway"/>
</dbReference>
<evidence type="ECO:0000256" key="9">
    <source>
        <dbReference type="RuleBase" id="RU364072"/>
    </source>
</evidence>
<reference evidence="12 13" key="1">
    <citation type="submission" date="2016-03" db="EMBL/GenBank/DDBJ databases">
        <authorList>
            <consortium name="Pathogen Informatics"/>
        </authorList>
    </citation>
    <scope>NUCLEOTIDE SEQUENCE [LARGE SCALE GENOMIC DNA]</scope>
    <source>
        <strain evidence="12 13">NCTC13364</strain>
    </source>
</reference>
<evidence type="ECO:0000256" key="3">
    <source>
        <dbReference type="ARBA" id="ARBA00017562"/>
    </source>
</evidence>
<dbReference type="EMBL" id="FKBS01000014">
    <property type="protein sequence ID" value="SAI26734.1"/>
    <property type="molecule type" value="Genomic_DNA"/>
</dbReference>
<dbReference type="InterPro" id="IPR000089">
    <property type="entry name" value="Biotin_lipoyl"/>
</dbReference>
<evidence type="ECO:0000313" key="12">
    <source>
        <dbReference type="EMBL" id="SAI26734.1"/>
    </source>
</evidence>
<keyword evidence="4 9" id="KW-0444">Lipid biosynthesis</keyword>
<evidence type="ECO:0000256" key="6">
    <source>
        <dbReference type="ARBA" id="ARBA00023098"/>
    </source>
</evidence>
<feature type="region of interest" description="Disordered" evidence="10">
    <location>
        <begin position="41"/>
        <end position="74"/>
    </location>
</feature>
<gene>
    <name evidence="12" type="primary">accB_2</name>
    <name evidence="12" type="ORF">SAMEA1982600_02110</name>
</gene>
<keyword evidence="5 9" id="KW-0276">Fatty acid metabolism</keyword>
<dbReference type="OrthoDB" id="9811735at2"/>
<dbReference type="Proteomes" id="UP000077037">
    <property type="component" value="Unassembled WGS sequence"/>
</dbReference>
<evidence type="ECO:0000256" key="2">
    <source>
        <dbReference type="ARBA" id="ARBA00005194"/>
    </source>
</evidence>
<evidence type="ECO:0000259" key="11">
    <source>
        <dbReference type="PROSITE" id="PS50968"/>
    </source>
</evidence>
<comment type="pathway">
    <text evidence="2 9">Lipid metabolism; fatty acid biosynthesis.</text>
</comment>
<keyword evidence="6 9" id="KW-0443">Lipid metabolism</keyword>
<proteinExistence type="predicted"/>
<keyword evidence="7 9" id="KW-0275">Fatty acid biosynthesis</keyword>
<accession>A0A157P0K5</accession>
<comment type="function">
    <text evidence="1 9">This protein is a component of the acetyl coenzyme A carboxylase complex; first, biotin carboxylase catalyzes the carboxylation of the carrier protein and then the transcarboxylase transfers the carboxyl group to form malonyl-CoA.</text>
</comment>
<evidence type="ECO:0000313" key="13">
    <source>
        <dbReference type="Proteomes" id="UP000077037"/>
    </source>
</evidence>
<dbReference type="InterPro" id="IPR001882">
    <property type="entry name" value="Biotin_BS"/>
</dbReference>
<dbReference type="CDD" id="cd06850">
    <property type="entry name" value="biotinyl_domain"/>
    <property type="match status" value="1"/>
</dbReference>
<dbReference type="PROSITE" id="PS00188">
    <property type="entry name" value="BIOTIN"/>
    <property type="match status" value="1"/>
</dbReference>
<dbReference type="InterPro" id="IPR050709">
    <property type="entry name" value="Biotin_Carboxyl_Carrier/Decarb"/>
</dbReference>
<keyword evidence="8 9" id="KW-0092">Biotin</keyword>
<dbReference type="PRINTS" id="PR01071">
    <property type="entry name" value="ACOABIOTINCC"/>
</dbReference>
<dbReference type="Gene3D" id="2.40.50.100">
    <property type="match status" value="1"/>
</dbReference>
<dbReference type="AlphaFoldDB" id="A0A157P0K5"/>
<dbReference type="PANTHER" id="PTHR45266">
    <property type="entry name" value="OXALOACETATE DECARBOXYLASE ALPHA CHAIN"/>
    <property type="match status" value="1"/>
</dbReference>
<organism evidence="12 13">
    <name type="scientific">Bordetella ansorpii</name>
    <dbReference type="NCBI Taxonomy" id="288768"/>
    <lineage>
        <taxon>Bacteria</taxon>
        <taxon>Pseudomonadati</taxon>
        <taxon>Pseudomonadota</taxon>
        <taxon>Betaproteobacteria</taxon>
        <taxon>Burkholderiales</taxon>
        <taxon>Alcaligenaceae</taxon>
        <taxon>Bordetella</taxon>
    </lineage>
</organism>
<sequence>MNPDHSRYVQLIESLSEKMRACQFDEIEIADGAFQVRLKRAQPGGAQPASASPRPMTHAEPPPSAAPQTPAAEVPRAQTVTAEMSGIVHLQSAPGAAPFVTLGVPVQEGQELCLIEAMKLFSPMASPLAGILSAIHVESGQEIAYGDRLFTIAPAGTEAA</sequence>
<evidence type="ECO:0000256" key="8">
    <source>
        <dbReference type="ARBA" id="ARBA00023267"/>
    </source>
</evidence>
<dbReference type="Pfam" id="PF00364">
    <property type="entry name" value="Biotin_lipoyl"/>
    <property type="match status" value="1"/>
</dbReference>
<dbReference type="PANTHER" id="PTHR45266:SF3">
    <property type="entry name" value="OXALOACETATE DECARBOXYLASE ALPHA CHAIN"/>
    <property type="match status" value="1"/>
</dbReference>
<dbReference type="PROSITE" id="PS50968">
    <property type="entry name" value="BIOTINYL_LIPOYL"/>
    <property type="match status" value="1"/>
</dbReference>
<dbReference type="SUPFAM" id="SSF51230">
    <property type="entry name" value="Single hybrid motif"/>
    <property type="match status" value="1"/>
</dbReference>
<evidence type="ECO:0000256" key="4">
    <source>
        <dbReference type="ARBA" id="ARBA00022516"/>
    </source>
</evidence>
<dbReference type="InterPro" id="IPR001249">
    <property type="entry name" value="AcCoA_biotinCC"/>
</dbReference>
<protein>
    <recommendedName>
        <fullName evidence="3 9">Biotin carboxyl carrier protein of acetyl-CoA carboxylase</fullName>
    </recommendedName>
</protein>
<dbReference type="GO" id="GO:0009317">
    <property type="term" value="C:acetyl-CoA carboxylase complex"/>
    <property type="evidence" value="ECO:0007669"/>
    <property type="project" value="InterPro"/>
</dbReference>
<evidence type="ECO:0000256" key="7">
    <source>
        <dbReference type="ARBA" id="ARBA00023160"/>
    </source>
</evidence>
<dbReference type="GO" id="GO:0003989">
    <property type="term" value="F:acetyl-CoA carboxylase activity"/>
    <property type="evidence" value="ECO:0007669"/>
    <property type="project" value="InterPro"/>
</dbReference>
<evidence type="ECO:0000256" key="5">
    <source>
        <dbReference type="ARBA" id="ARBA00022832"/>
    </source>
</evidence>
<dbReference type="InterPro" id="IPR011053">
    <property type="entry name" value="Single_hybrid_motif"/>
</dbReference>
<evidence type="ECO:0000256" key="1">
    <source>
        <dbReference type="ARBA" id="ARBA00003761"/>
    </source>
</evidence>